<dbReference type="InterPro" id="IPR040347">
    <property type="entry name" value="YBP1/2"/>
</dbReference>
<evidence type="ECO:0000256" key="1">
    <source>
        <dbReference type="SAM" id="MobiDB-lite"/>
    </source>
</evidence>
<protein>
    <submittedName>
        <fullName evidence="2">LAFE_0C07206g1_1</fullName>
    </submittedName>
</protein>
<dbReference type="OMA" id="TYEIGWD"/>
<sequence>MESIDTLCGNLTRAFEEQNDDVLSLITIIDLYASEVNRAGSLKDKVKFLKTLLHELQNNKHVVQEIGWDLPKPLLKFIDLGNIDFHTRLLDNEIMATVVRCFNEIALFGNAKECFLTGCELLSELKMGNDIENENESSHEEQQGDDTEKESTADETSIEEKNSPDKSTKGEESSSSSEDSDETSSATASYVAPAIQREPEESILEVRLHLLFELINTTIKRIFTLYPSSFLATAVGAMFTFCRNNAGDLEDGFFVLKRIYLFCRGYIPPQTTLDKVTDVSEEERTTIIEDENCLQRKLLRSLLTFSLAQWLKQRRLLWVMSYYAALKKTTVPFNFNEYYKYMTDLVSRCYQLSLSFDIDIKNEFITQCVDESKRIYQSLPKEDEIVNEQAKRAISQVVYQLAYTYNLQKMVNEKNLSLDPAGVLILATQHFTETGKIIYPDMDLGSAIYMYLRFVTPAMFADDTEDYCCVTEASNFWIWVSVTTSSCSTNKEKVKAIPSYLQIAFLQLVLLSASKRVRGEERMVHFTLLTRILCLMPEEIVFEFIQDTLLSCPFEEMKCCILGILKDLMVNTRSSAAEVADNLSKLSLSEKDGSSKRPVLPPRPYILVNDDRMAVLHSLAMMSIETTKSELNPNNLRLLLTYLHFFTKLQPNWDKHLLTEINKETSKMLERHPKDEIPEFTFVKIANDNLGELLKN</sequence>
<keyword evidence="3" id="KW-1185">Reference proteome</keyword>
<dbReference type="PANTHER" id="PTHR28020">
    <property type="entry name" value="YAP1-BINDING PROTEIN 1-RELATED"/>
    <property type="match status" value="1"/>
</dbReference>
<organism evidence="2 3">
    <name type="scientific">Lachancea fermentati</name>
    <name type="common">Zygosaccharomyces fermentati</name>
    <dbReference type="NCBI Taxonomy" id="4955"/>
    <lineage>
        <taxon>Eukaryota</taxon>
        <taxon>Fungi</taxon>
        <taxon>Dikarya</taxon>
        <taxon>Ascomycota</taxon>
        <taxon>Saccharomycotina</taxon>
        <taxon>Saccharomycetes</taxon>
        <taxon>Saccharomycetales</taxon>
        <taxon>Saccharomycetaceae</taxon>
        <taxon>Lachancea</taxon>
    </lineage>
</organism>
<reference evidence="2 3" key="1">
    <citation type="submission" date="2016-03" db="EMBL/GenBank/DDBJ databases">
        <authorList>
            <person name="Devillers H."/>
        </authorList>
    </citation>
    <scope>NUCLEOTIDE SEQUENCE [LARGE SCALE GENOMIC DNA]</scope>
    <source>
        <strain evidence="2">CBS 6772</strain>
    </source>
</reference>
<feature type="region of interest" description="Disordered" evidence="1">
    <location>
        <begin position="132"/>
        <end position="192"/>
    </location>
</feature>
<dbReference type="EMBL" id="LT598485">
    <property type="protein sequence ID" value="SCW00574.1"/>
    <property type="molecule type" value="Genomic_DNA"/>
</dbReference>
<evidence type="ECO:0000313" key="2">
    <source>
        <dbReference type="EMBL" id="SCW00574.1"/>
    </source>
</evidence>
<dbReference type="GO" id="GO:0005737">
    <property type="term" value="C:cytoplasm"/>
    <property type="evidence" value="ECO:0007669"/>
    <property type="project" value="TreeGrafter"/>
</dbReference>
<dbReference type="Pfam" id="PF08568">
    <property type="entry name" value="Kinetochor_Ybp2"/>
    <property type="match status" value="1"/>
</dbReference>
<dbReference type="GO" id="GO:0034599">
    <property type="term" value="P:cellular response to oxidative stress"/>
    <property type="evidence" value="ECO:0007669"/>
    <property type="project" value="InterPro"/>
</dbReference>
<feature type="compositionally biased region" description="Basic and acidic residues" evidence="1">
    <location>
        <begin position="158"/>
        <end position="172"/>
    </location>
</feature>
<dbReference type="PANTHER" id="PTHR28020:SF1">
    <property type="entry name" value="YAP1-BINDING PROTEIN 1-RELATED"/>
    <property type="match status" value="1"/>
</dbReference>
<evidence type="ECO:0000313" key="3">
    <source>
        <dbReference type="Proteomes" id="UP000190831"/>
    </source>
</evidence>
<gene>
    <name evidence="2" type="ORF">LAFE_0C07206G</name>
</gene>
<dbReference type="AlphaFoldDB" id="A0A1G4M9Z2"/>
<name>A0A1G4M9Z2_LACFM</name>
<dbReference type="STRING" id="4955.A0A1G4M9Z2"/>
<dbReference type="Proteomes" id="UP000190831">
    <property type="component" value="Chromosome C"/>
</dbReference>
<feature type="compositionally biased region" description="Low complexity" evidence="1">
    <location>
        <begin position="173"/>
        <end position="189"/>
    </location>
</feature>
<accession>A0A1G4M9Z2</accession>
<dbReference type="InterPro" id="IPR013877">
    <property type="entry name" value="YAP-bd/ALF4/Glomulin"/>
</dbReference>
<proteinExistence type="predicted"/>
<dbReference type="OrthoDB" id="5396786at2759"/>